<dbReference type="EMBL" id="VSRR010021591">
    <property type="protein sequence ID" value="MPC64051.1"/>
    <property type="molecule type" value="Genomic_DNA"/>
</dbReference>
<keyword evidence="2" id="KW-1185">Reference proteome</keyword>
<name>A0A5B7GUV0_PORTR</name>
<dbReference type="AlphaFoldDB" id="A0A5B7GUV0"/>
<gene>
    <name evidence="1" type="ORF">E2C01_058161</name>
</gene>
<comment type="caution">
    <text evidence="1">The sequence shown here is derived from an EMBL/GenBank/DDBJ whole genome shotgun (WGS) entry which is preliminary data.</text>
</comment>
<proteinExistence type="predicted"/>
<protein>
    <submittedName>
        <fullName evidence="1">Uncharacterized protein</fullName>
    </submittedName>
</protein>
<sequence>MPLPDAVLSGQANYTGELCAAEHLYSLMHRDALPDSPPRRVSLPSASLACWGKQTGLSRVF</sequence>
<evidence type="ECO:0000313" key="2">
    <source>
        <dbReference type="Proteomes" id="UP000324222"/>
    </source>
</evidence>
<dbReference type="Proteomes" id="UP000324222">
    <property type="component" value="Unassembled WGS sequence"/>
</dbReference>
<evidence type="ECO:0000313" key="1">
    <source>
        <dbReference type="EMBL" id="MPC64051.1"/>
    </source>
</evidence>
<reference evidence="1 2" key="1">
    <citation type="submission" date="2019-05" db="EMBL/GenBank/DDBJ databases">
        <title>Another draft genome of Portunus trituberculatus and its Hox gene families provides insights of decapod evolution.</title>
        <authorList>
            <person name="Jeong J.-H."/>
            <person name="Song I."/>
            <person name="Kim S."/>
            <person name="Choi T."/>
            <person name="Kim D."/>
            <person name="Ryu S."/>
            <person name="Kim W."/>
        </authorList>
    </citation>
    <scope>NUCLEOTIDE SEQUENCE [LARGE SCALE GENOMIC DNA]</scope>
    <source>
        <tissue evidence="1">Muscle</tissue>
    </source>
</reference>
<organism evidence="1 2">
    <name type="scientific">Portunus trituberculatus</name>
    <name type="common">Swimming crab</name>
    <name type="synonym">Neptunus trituberculatus</name>
    <dbReference type="NCBI Taxonomy" id="210409"/>
    <lineage>
        <taxon>Eukaryota</taxon>
        <taxon>Metazoa</taxon>
        <taxon>Ecdysozoa</taxon>
        <taxon>Arthropoda</taxon>
        <taxon>Crustacea</taxon>
        <taxon>Multicrustacea</taxon>
        <taxon>Malacostraca</taxon>
        <taxon>Eumalacostraca</taxon>
        <taxon>Eucarida</taxon>
        <taxon>Decapoda</taxon>
        <taxon>Pleocyemata</taxon>
        <taxon>Brachyura</taxon>
        <taxon>Eubrachyura</taxon>
        <taxon>Portunoidea</taxon>
        <taxon>Portunidae</taxon>
        <taxon>Portuninae</taxon>
        <taxon>Portunus</taxon>
    </lineage>
</organism>
<accession>A0A5B7GUV0</accession>